<proteinExistence type="predicted"/>
<evidence type="ECO:0000313" key="2">
    <source>
        <dbReference type="Proteomes" id="UP001057375"/>
    </source>
</evidence>
<accession>A0ABQ5KI08</accession>
<keyword evidence="2" id="KW-1185">Reference proteome</keyword>
<name>A0ABQ5KI08_9EUKA</name>
<sequence length="176" mass="19136">MSGAKRVVAALQEASNVIKVATDVFSSTGVMTACAHECATCPQFAQCKGIGLQNEELFTKIFSKDTSKSQFGADGHQDERFKFDDKTILDSESFISGFGAAAGEAIDEEREREETHDADDKIVTSPLFSDLPGGDSSALKMFDMSQKSKSLHSYSSSTDSKEEGTILKLKTFNDFF</sequence>
<evidence type="ECO:0000313" key="1">
    <source>
        <dbReference type="EMBL" id="GKT32165.1"/>
    </source>
</evidence>
<comment type="caution">
    <text evidence="1">The sequence shown here is derived from an EMBL/GenBank/DDBJ whole genome shotgun (WGS) entry which is preliminary data.</text>
</comment>
<gene>
    <name evidence="1" type="ORF">ADUPG1_006373</name>
</gene>
<reference evidence="1" key="1">
    <citation type="submission" date="2022-03" db="EMBL/GenBank/DDBJ databases">
        <title>Draft genome sequence of Aduncisulcus paluster, a free-living microaerophilic Fornicata.</title>
        <authorList>
            <person name="Yuyama I."/>
            <person name="Kume K."/>
            <person name="Tamura T."/>
            <person name="Inagaki Y."/>
            <person name="Hashimoto T."/>
        </authorList>
    </citation>
    <scope>NUCLEOTIDE SEQUENCE</scope>
    <source>
        <strain evidence="1">NY0171</strain>
    </source>
</reference>
<organism evidence="1 2">
    <name type="scientific">Aduncisulcus paluster</name>
    <dbReference type="NCBI Taxonomy" id="2918883"/>
    <lineage>
        <taxon>Eukaryota</taxon>
        <taxon>Metamonada</taxon>
        <taxon>Carpediemonas-like organisms</taxon>
        <taxon>Aduncisulcus</taxon>
    </lineage>
</organism>
<dbReference type="PROSITE" id="PS51257">
    <property type="entry name" value="PROKAR_LIPOPROTEIN"/>
    <property type="match status" value="1"/>
</dbReference>
<dbReference type="Proteomes" id="UP001057375">
    <property type="component" value="Unassembled WGS sequence"/>
</dbReference>
<dbReference type="EMBL" id="BQXS01009948">
    <property type="protein sequence ID" value="GKT32165.1"/>
    <property type="molecule type" value="Genomic_DNA"/>
</dbReference>
<protein>
    <submittedName>
        <fullName evidence="1">Uncharacterized protein</fullName>
    </submittedName>
</protein>